<dbReference type="InterPro" id="IPR000566">
    <property type="entry name" value="Lipocln_cytosolic_FA-bd_dom"/>
</dbReference>
<evidence type="ECO:0000256" key="1">
    <source>
        <dbReference type="ARBA" id="ARBA00008390"/>
    </source>
</evidence>
<comment type="caution">
    <text evidence="3">The sequence shown here is derived from an EMBL/GenBank/DDBJ whole genome shotgun (WGS) entry which is preliminary data.</text>
</comment>
<comment type="similarity">
    <text evidence="1">Belongs to the calycin superfamily. Fatty-acid binding protein (FABP) family.</text>
</comment>
<dbReference type="SUPFAM" id="SSF50814">
    <property type="entry name" value="Lipocalins"/>
    <property type="match status" value="1"/>
</dbReference>
<evidence type="ECO:0000313" key="3">
    <source>
        <dbReference type="EMBL" id="KAL2080460.1"/>
    </source>
</evidence>
<dbReference type="InterPro" id="IPR031259">
    <property type="entry name" value="ILBP"/>
</dbReference>
<dbReference type="PRINTS" id="PR00178">
    <property type="entry name" value="FATTYACIDBP"/>
</dbReference>
<organism evidence="3 4">
    <name type="scientific">Coilia grayii</name>
    <name type="common">Gray's grenadier anchovy</name>
    <dbReference type="NCBI Taxonomy" id="363190"/>
    <lineage>
        <taxon>Eukaryota</taxon>
        <taxon>Metazoa</taxon>
        <taxon>Chordata</taxon>
        <taxon>Craniata</taxon>
        <taxon>Vertebrata</taxon>
        <taxon>Euteleostomi</taxon>
        <taxon>Actinopterygii</taxon>
        <taxon>Neopterygii</taxon>
        <taxon>Teleostei</taxon>
        <taxon>Clupei</taxon>
        <taxon>Clupeiformes</taxon>
        <taxon>Clupeoidei</taxon>
        <taxon>Engraulidae</taxon>
        <taxon>Coilinae</taxon>
        <taxon>Coilia</taxon>
    </lineage>
</organism>
<dbReference type="Proteomes" id="UP001591681">
    <property type="component" value="Unassembled WGS sequence"/>
</dbReference>
<dbReference type="EMBL" id="JBHFQA010000021">
    <property type="protein sequence ID" value="KAL2080460.1"/>
    <property type="molecule type" value="Genomic_DNA"/>
</dbReference>
<evidence type="ECO:0000259" key="2">
    <source>
        <dbReference type="Pfam" id="PF00061"/>
    </source>
</evidence>
<protein>
    <recommendedName>
        <fullName evidence="2">Lipocalin/cytosolic fatty-acid binding domain-containing protein</fullName>
    </recommendedName>
</protein>
<reference evidence="3 4" key="1">
    <citation type="submission" date="2024-09" db="EMBL/GenBank/DDBJ databases">
        <title>A chromosome-level genome assembly of Gray's grenadier anchovy, Coilia grayii.</title>
        <authorList>
            <person name="Fu Z."/>
        </authorList>
    </citation>
    <scope>NUCLEOTIDE SEQUENCE [LARGE SCALE GENOMIC DNA]</scope>
    <source>
        <strain evidence="3">G4</strain>
        <tissue evidence="3">Muscle</tissue>
    </source>
</reference>
<proteinExistence type="inferred from homology"/>
<dbReference type="PANTHER" id="PTHR11955">
    <property type="entry name" value="FATTY ACID BINDING PROTEIN"/>
    <property type="match status" value="1"/>
</dbReference>
<dbReference type="InterPro" id="IPR000463">
    <property type="entry name" value="Fatty_acid-bd"/>
</dbReference>
<feature type="domain" description="Lipocalin/cytosolic fatty-acid binding" evidence="2">
    <location>
        <begin position="4"/>
        <end position="79"/>
    </location>
</feature>
<dbReference type="Gene3D" id="2.40.128.20">
    <property type="match status" value="1"/>
</dbReference>
<dbReference type="Pfam" id="PF00061">
    <property type="entry name" value="Lipocalin"/>
    <property type="match status" value="1"/>
</dbReference>
<dbReference type="InterPro" id="IPR012674">
    <property type="entry name" value="Calycin"/>
</dbReference>
<dbReference type="AlphaFoldDB" id="A0ABD1J2H4"/>
<sequence length="80" mass="9303">MQRTLKNAEVKFKLDEEFDVTTSDDRKTKNVVSLDNGRLVQRQQWDDKETTIEREVVGDKLIVKCKMADVVAVRTYVKEA</sequence>
<accession>A0ABD1J2H4</accession>
<name>A0ABD1J2H4_9TELE</name>
<gene>
    <name evidence="3" type="ORF">ACEWY4_024253</name>
</gene>
<keyword evidence="4" id="KW-1185">Reference proteome</keyword>
<evidence type="ECO:0000313" key="4">
    <source>
        <dbReference type="Proteomes" id="UP001591681"/>
    </source>
</evidence>